<evidence type="ECO:0000256" key="1">
    <source>
        <dbReference type="SAM" id="SignalP"/>
    </source>
</evidence>
<dbReference type="RefSeq" id="WP_153817971.1">
    <property type="nucleotide sequence ID" value="NZ_WJIE01000001.1"/>
</dbReference>
<feature type="chain" id="PRO_5026776635" evidence="1">
    <location>
        <begin position="26"/>
        <end position="141"/>
    </location>
</feature>
<dbReference type="EMBL" id="WJIE01000001">
    <property type="protein sequence ID" value="MRG91142.1"/>
    <property type="molecule type" value="Genomic_DNA"/>
</dbReference>
<organism evidence="2 3">
    <name type="scientific">Polyangium spumosum</name>
    <dbReference type="NCBI Taxonomy" id="889282"/>
    <lineage>
        <taxon>Bacteria</taxon>
        <taxon>Pseudomonadati</taxon>
        <taxon>Myxococcota</taxon>
        <taxon>Polyangia</taxon>
        <taxon>Polyangiales</taxon>
        <taxon>Polyangiaceae</taxon>
        <taxon>Polyangium</taxon>
    </lineage>
</organism>
<dbReference type="AlphaFoldDB" id="A0A6N7PGA4"/>
<reference evidence="2 3" key="1">
    <citation type="submission" date="2019-10" db="EMBL/GenBank/DDBJ databases">
        <title>A soil myxobacterium in the family Polyangiaceae.</title>
        <authorList>
            <person name="Li Y."/>
            <person name="Wang J."/>
        </authorList>
    </citation>
    <scope>NUCLEOTIDE SEQUENCE [LARGE SCALE GENOMIC DNA]</scope>
    <source>
        <strain evidence="2 3">DSM 14734</strain>
    </source>
</reference>
<keyword evidence="3" id="KW-1185">Reference proteome</keyword>
<dbReference type="OrthoDB" id="9850651at2"/>
<evidence type="ECO:0000313" key="3">
    <source>
        <dbReference type="Proteomes" id="UP000440224"/>
    </source>
</evidence>
<proteinExistence type="predicted"/>
<protein>
    <submittedName>
        <fullName evidence="2">Uncharacterized protein</fullName>
    </submittedName>
</protein>
<name>A0A6N7PGA4_9BACT</name>
<comment type="caution">
    <text evidence="2">The sequence shown here is derived from an EMBL/GenBank/DDBJ whole genome shotgun (WGS) entry which is preliminary data.</text>
</comment>
<accession>A0A6N7PGA4</accession>
<dbReference type="Proteomes" id="UP000440224">
    <property type="component" value="Unassembled WGS sequence"/>
</dbReference>
<sequence>MLRTIGTALLLAGAALPVMPGTAHAMDDLVVYIGSKGQFIHGALIGIPIVYSCPQGATSPAISMQASQASGKDVVEGLGFEDVLECDGEPKETMMLVLPSNKEHFRRSREVVVDVNISACDGATATCAEAAVGPVLLSFKR</sequence>
<keyword evidence="1" id="KW-0732">Signal</keyword>
<evidence type="ECO:0000313" key="2">
    <source>
        <dbReference type="EMBL" id="MRG91142.1"/>
    </source>
</evidence>
<feature type="signal peptide" evidence="1">
    <location>
        <begin position="1"/>
        <end position="25"/>
    </location>
</feature>
<gene>
    <name evidence="2" type="ORF">GF068_04290</name>
</gene>